<protein>
    <recommendedName>
        <fullName evidence="3">Beta-lactamase-related domain-containing protein</fullName>
    </recommendedName>
</protein>
<dbReference type="InterPro" id="IPR050789">
    <property type="entry name" value="Diverse_Enzym_Activities"/>
</dbReference>
<dbReference type="InterPro" id="IPR001466">
    <property type="entry name" value="Beta-lactam-related"/>
</dbReference>
<dbReference type="PANTHER" id="PTHR43283">
    <property type="entry name" value="BETA-LACTAMASE-RELATED"/>
    <property type="match status" value="1"/>
</dbReference>
<comment type="caution">
    <text evidence="4">The sequence shown here is derived from an EMBL/GenBank/DDBJ whole genome shotgun (WGS) entry which is preliminary data.</text>
</comment>
<evidence type="ECO:0000256" key="2">
    <source>
        <dbReference type="ARBA" id="ARBA00022801"/>
    </source>
</evidence>
<organism evidence="4 5">
    <name type="scientific">Penicillium desertorum</name>
    <dbReference type="NCBI Taxonomy" id="1303715"/>
    <lineage>
        <taxon>Eukaryota</taxon>
        <taxon>Fungi</taxon>
        <taxon>Dikarya</taxon>
        <taxon>Ascomycota</taxon>
        <taxon>Pezizomycotina</taxon>
        <taxon>Eurotiomycetes</taxon>
        <taxon>Eurotiomycetidae</taxon>
        <taxon>Eurotiales</taxon>
        <taxon>Aspergillaceae</taxon>
        <taxon>Penicillium</taxon>
    </lineage>
</organism>
<evidence type="ECO:0000313" key="5">
    <source>
        <dbReference type="Proteomes" id="UP001147760"/>
    </source>
</evidence>
<proteinExistence type="inferred from homology"/>
<keyword evidence="2" id="KW-0378">Hydrolase</keyword>
<name>A0A9W9WKC3_9EURO</name>
<accession>A0A9W9WKC3</accession>
<dbReference type="AlphaFoldDB" id="A0A9W9WKC3"/>
<feature type="domain" description="Beta-lactamase-related" evidence="3">
    <location>
        <begin position="41"/>
        <end position="412"/>
    </location>
</feature>
<dbReference type="GO" id="GO:0016787">
    <property type="term" value="F:hydrolase activity"/>
    <property type="evidence" value="ECO:0007669"/>
    <property type="project" value="UniProtKB-KW"/>
</dbReference>
<comment type="similarity">
    <text evidence="1">Belongs to the class-A beta-lactamase family.</text>
</comment>
<dbReference type="OrthoDB" id="428260at2759"/>
<dbReference type="Gene3D" id="3.40.710.10">
    <property type="entry name" value="DD-peptidase/beta-lactamase superfamily"/>
    <property type="match status" value="1"/>
</dbReference>
<dbReference type="Pfam" id="PF00144">
    <property type="entry name" value="Beta-lactamase"/>
    <property type="match status" value="1"/>
</dbReference>
<reference evidence="4" key="2">
    <citation type="journal article" date="2023" name="IMA Fungus">
        <title>Comparative genomic study of the Penicillium genus elucidates a diverse pangenome and 15 lateral gene transfer events.</title>
        <authorList>
            <person name="Petersen C."/>
            <person name="Sorensen T."/>
            <person name="Nielsen M.R."/>
            <person name="Sondergaard T.E."/>
            <person name="Sorensen J.L."/>
            <person name="Fitzpatrick D.A."/>
            <person name="Frisvad J.C."/>
            <person name="Nielsen K.L."/>
        </authorList>
    </citation>
    <scope>NUCLEOTIDE SEQUENCE</scope>
    <source>
        <strain evidence="4">IBT 17660</strain>
    </source>
</reference>
<dbReference type="SUPFAM" id="SSF56601">
    <property type="entry name" value="beta-lactamase/transpeptidase-like"/>
    <property type="match status" value="1"/>
</dbReference>
<dbReference type="Proteomes" id="UP001147760">
    <property type="component" value="Unassembled WGS sequence"/>
</dbReference>
<gene>
    <name evidence="4" type="ORF">N7530_010098</name>
</gene>
<reference evidence="4" key="1">
    <citation type="submission" date="2022-12" db="EMBL/GenBank/DDBJ databases">
        <authorList>
            <person name="Petersen C."/>
        </authorList>
    </citation>
    <scope>NUCLEOTIDE SEQUENCE</scope>
    <source>
        <strain evidence="4">IBT 17660</strain>
    </source>
</reference>
<evidence type="ECO:0000313" key="4">
    <source>
        <dbReference type="EMBL" id="KAJ5466311.1"/>
    </source>
</evidence>
<keyword evidence="5" id="KW-1185">Reference proteome</keyword>
<dbReference type="EMBL" id="JAPWDO010000006">
    <property type="protein sequence ID" value="KAJ5466311.1"/>
    <property type="molecule type" value="Genomic_DNA"/>
</dbReference>
<evidence type="ECO:0000259" key="3">
    <source>
        <dbReference type="Pfam" id="PF00144"/>
    </source>
</evidence>
<dbReference type="PANTHER" id="PTHR43283:SF17">
    <property type="entry name" value="(LOVD), PUTATIVE (AFU_ORTHOLOGUE AFUA_5G00920)-RELATED"/>
    <property type="match status" value="1"/>
</dbReference>
<sequence length="433" mass="47479">MFPRITRAPSKNIIWSRLLGPSNVRIKMDCISGTNDVFASLEQAFSNAVEDGVFPGAVLAATNGNGSFHYARAFGHKTVDGTQSPLTANSVMAIASMTKLLTSIAALQLVERQIVDLDQDVSCMIPSLAAQQVFTGWSTSGQYIVHDRKNAITLRHLLTHSSGAGYDMSNADLAKVTSSLGRKVNVGATVNDRFGYPLLFEPGSSWEYGTSLDWVGQLIEHLTGQDLESYMQENIWVPLSIQKMTFWPSRRGEMAAERVQMTRRDESSGRVVPLGTPFLTEEVTECFGGQGVYATMDDFMKVLRSILVDDGKLLAKGTSATMFQPQLGDDSRQSLHDYIGTHDAEPAFIGMPDNSGVYDWGLGGMLAMNDEPSGWKKNTLFWSGKPNLFWFIDRTSDLCGVFGTQVLPPGDKPVGNMIQLFKKSLYKIAPSSN</sequence>
<dbReference type="InterPro" id="IPR012338">
    <property type="entry name" value="Beta-lactam/transpept-like"/>
</dbReference>
<evidence type="ECO:0000256" key="1">
    <source>
        <dbReference type="ARBA" id="ARBA00009009"/>
    </source>
</evidence>